<name>A0A0K1W2T1_9MOLU</name>
<evidence type="ECO:0000313" key="3">
    <source>
        <dbReference type="Proteomes" id="UP000067476"/>
    </source>
</evidence>
<feature type="region of interest" description="Disordered" evidence="1">
    <location>
        <begin position="69"/>
        <end position="92"/>
    </location>
</feature>
<gene>
    <name evidence="2" type="ORF">SLITO_v1c08710</name>
</gene>
<sequence length="92" mass="9718">MTKLNIDQKREVVGGAGLSGAFLDGIANIIKSLSTAINDTIGSISTSILAGKVINNVDKFDMKIGSNSLSFDRTKSNESKAQPPKTSWGSIF</sequence>
<dbReference type="KEGG" id="sll:SLITO_v1c08710"/>
<accession>A0A0K1W2T1</accession>
<dbReference type="STRING" id="216942.SLITO_v1c08710"/>
<dbReference type="EMBL" id="CP012357">
    <property type="protein sequence ID" value="AKX34486.1"/>
    <property type="molecule type" value="Genomic_DNA"/>
</dbReference>
<dbReference type="PATRIC" id="fig|216942.3.peg.886"/>
<organism evidence="2 3">
    <name type="scientific">Spiroplasma litorale</name>
    <dbReference type="NCBI Taxonomy" id="216942"/>
    <lineage>
        <taxon>Bacteria</taxon>
        <taxon>Bacillati</taxon>
        <taxon>Mycoplasmatota</taxon>
        <taxon>Mollicutes</taxon>
        <taxon>Entomoplasmatales</taxon>
        <taxon>Spiroplasmataceae</taxon>
        <taxon>Spiroplasma</taxon>
    </lineage>
</organism>
<dbReference type="RefSeq" id="WP_075058573.1">
    <property type="nucleotide sequence ID" value="NZ_CP012357.1"/>
</dbReference>
<dbReference type="Proteomes" id="UP000067476">
    <property type="component" value="Chromosome"/>
</dbReference>
<keyword evidence="3" id="KW-1185">Reference proteome</keyword>
<evidence type="ECO:0000313" key="2">
    <source>
        <dbReference type="EMBL" id="AKX34486.1"/>
    </source>
</evidence>
<evidence type="ECO:0000256" key="1">
    <source>
        <dbReference type="SAM" id="MobiDB-lite"/>
    </source>
</evidence>
<dbReference type="OrthoDB" id="389806at2"/>
<proteinExistence type="predicted"/>
<dbReference type="AlphaFoldDB" id="A0A0K1W2T1"/>
<reference evidence="2 3" key="1">
    <citation type="journal article" date="2015" name="Genome Announc.">
        <title>Complete Genome Sequence of Spiroplasma litorale TN-1T (DSM 21781), a Bacterium Isolated from a Green-Eyed Horsefly (Tabanus nigrovittatus).</title>
        <authorList>
            <person name="Lo W.S."/>
            <person name="Lai Y.C."/>
            <person name="Lien Y.W."/>
            <person name="Wang T.H."/>
            <person name="Kuo C.H."/>
        </authorList>
    </citation>
    <scope>NUCLEOTIDE SEQUENCE [LARGE SCALE GENOMIC DNA]</scope>
    <source>
        <strain evidence="2 3">TN-1</strain>
    </source>
</reference>
<protein>
    <submittedName>
        <fullName evidence="2">Uncharacterized protein</fullName>
    </submittedName>
</protein>